<dbReference type="eggNOG" id="KOG1192">
    <property type="taxonomic scope" value="Eukaryota"/>
</dbReference>
<gene>
    <name evidence="3" type="primary">LOC127766058</name>
</gene>
<organism evidence="3 4">
    <name type="scientific">Oryza glaberrima</name>
    <name type="common">African rice</name>
    <dbReference type="NCBI Taxonomy" id="4538"/>
    <lineage>
        <taxon>Eukaryota</taxon>
        <taxon>Viridiplantae</taxon>
        <taxon>Streptophyta</taxon>
        <taxon>Embryophyta</taxon>
        <taxon>Tracheophyta</taxon>
        <taxon>Spermatophyta</taxon>
        <taxon>Magnoliopsida</taxon>
        <taxon>Liliopsida</taxon>
        <taxon>Poales</taxon>
        <taxon>Poaceae</taxon>
        <taxon>BOP clade</taxon>
        <taxon>Oryzoideae</taxon>
        <taxon>Oryzeae</taxon>
        <taxon>Oryzinae</taxon>
        <taxon>Oryza</taxon>
    </lineage>
</organism>
<dbReference type="PANTHER" id="PTHR11926:SF1400">
    <property type="entry name" value="DIMBOA UDP-GLUCOSYLTRANSFERASE BX8"/>
    <property type="match status" value="1"/>
</dbReference>
<evidence type="ECO:0000313" key="3">
    <source>
        <dbReference type="EnsemblPlants" id="ORGLA03G0361800.1"/>
    </source>
</evidence>
<evidence type="ECO:0000256" key="2">
    <source>
        <dbReference type="ARBA" id="ARBA00022679"/>
    </source>
</evidence>
<name>I1PGX2_ORYGL</name>
<dbReference type="Proteomes" id="UP000007306">
    <property type="component" value="Chromosome 3"/>
</dbReference>
<keyword evidence="2" id="KW-0808">Transferase</keyword>
<reference evidence="3" key="1">
    <citation type="submission" date="2015-06" db="UniProtKB">
        <authorList>
            <consortium name="EnsemblPlants"/>
        </authorList>
    </citation>
    <scope>IDENTIFICATION</scope>
</reference>
<dbReference type="GO" id="GO:0080043">
    <property type="term" value="F:quercetin 3-O-glucosyltransferase activity"/>
    <property type="evidence" value="ECO:0007669"/>
    <property type="project" value="TreeGrafter"/>
</dbReference>
<keyword evidence="4" id="KW-1185">Reference proteome</keyword>
<dbReference type="EnsemblPlants" id="ORGLA03G0361800.1">
    <property type="protein sequence ID" value="ORGLA03G0361800.1"/>
    <property type="gene ID" value="ORGLA03G0361800"/>
</dbReference>
<dbReference type="HOGENOM" id="CLU_001724_0_0_1"/>
<dbReference type="InterPro" id="IPR002213">
    <property type="entry name" value="UDP_glucos_trans"/>
</dbReference>
<dbReference type="FunFam" id="3.40.50.2000:FF:000040">
    <property type="entry name" value="UDP-glycosyltransferase 76C1"/>
    <property type="match status" value="1"/>
</dbReference>
<evidence type="ECO:0000256" key="1">
    <source>
        <dbReference type="ARBA" id="ARBA00009995"/>
    </source>
</evidence>
<reference evidence="3 4" key="2">
    <citation type="submission" date="2018-04" db="EMBL/GenBank/DDBJ databases">
        <title>OglaRS2 (Oryza glaberrima Reference Sequence Version 2).</title>
        <authorList>
            <person name="Zhang J."/>
            <person name="Kudrna D."/>
            <person name="Lee S."/>
            <person name="Talag J."/>
            <person name="Rajasekar S."/>
            <person name="Wing R.A."/>
        </authorList>
    </citation>
    <scope>NUCLEOTIDE SEQUENCE [LARGE SCALE GENOMIC DNA]</scope>
    <source>
        <strain evidence="3 4">cv. IRGC 96717</strain>
    </source>
</reference>
<dbReference type="AlphaFoldDB" id="I1PGX2"/>
<dbReference type="FunFam" id="3.40.50.2000:FF:000232">
    <property type="entry name" value="UDP-glycosyltransferase 76C1"/>
    <property type="match status" value="1"/>
</dbReference>
<dbReference type="CDD" id="cd03784">
    <property type="entry name" value="GT1_Gtf-like"/>
    <property type="match status" value="1"/>
</dbReference>
<evidence type="ECO:0000313" key="4">
    <source>
        <dbReference type="Proteomes" id="UP000007306"/>
    </source>
</evidence>
<sequence length="477" mass="51344">MTPPPSPAVEGGAAAAAAGHGGRERHVLLFPLPYQGHINPMLRLAGVLRARGFAVTVFHTHFNAPDAARHPEHRFVAVPDGMSGARPPPVSVGDVVKHIRALNAACEAAFRDRLAAVLAEYSRDAVACLVADAHLLRMVEVARRLAVPTLVLRTGSAACFASFLAYPLLCDKGYLPVQESSQLDMPVSELPPYRVRDLMHIGRDGHELMCELLARAVAAVKLSSGLILNTFDALEAPELAKLRRDLAVPVFDIGPLHRFSPAADGSLLHQDRSCLAWLDAQAAESVLYVSFGSLASMGARELVETAWGIAGSGVPFLWVVRPGLVRSRRAAPDEPTRLLLPEGFEAATRRRGVVVAWAPQEEVLRHRAVGGFWTHSGWNSTTESLAEGVPMLCRPSFGDQMGNARYVEHVWKAGFEVGGELERGAVEAAIRRLMAESDGGEMRARARDLKKAAAECTGKAGSSETAIVKMVTHMLSL</sequence>
<dbReference type="GeneID" id="127766058"/>
<dbReference type="Gramene" id="ORGLA03G0361800.1">
    <property type="protein sequence ID" value="ORGLA03G0361800.1"/>
    <property type="gene ID" value="ORGLA03G0361800"/>
</dbReference>
<proteinExistence type="inferred from homology"/>
<dbReference type="OMA" id="DLMHIGK"/>
<dbReference type="SUPFAM" id="SSF53756">
    <property type="entry name" value="UDP-Glycosyltransferase/glycogen phosphorylase"/>
    <property type="match status" value="1"/>
</dbReference>
<comment type="similarity">
    <text evidence="1">Belongs to the UDP-glycosyltransferase family.</text>
</comment>
<dbReference type="KEGG" id="ogl:127766058"/>
<accession>I1PGX2</accession>
<dbReference type="Pfam" id="PF00201">
    <property type="entry name" value="UDPGT"/>
    <property type="match status" value="1"/>
</dbReference>
<dbReference type="STRING" id="4538.I1PGX2"/>
<dbReference type="RefSeq" id="XP_052147041.1">
    <property type="nucleotide sequence ID" value="XM_052291081.1"/>
</dbReference>
<protein>
    <recommendedName>
        <fullName evidence="5">Glycosyltransferase</fullName>
    </recommendedName>
</protein>
<dbReference type="Gene3D" id="3.40.50.2000">
    <property type="entry name" value="Glycogen Phosphorylase B"/>
    <property type="match status" value="2"/>
</dbReference>
<evidence type="ECO:0008006" key="5">
    <source>
        <dbReference type="Google" id="ProtNLM"/>
    </source>
</evidence>
<dbReference type="PANTHER" id="PTHR11926">
    <property type="entry name" value="GLUCOSYL/GLUCURONOSYL TRANSFERASES"/>
    <property type="match status" value="1"/>
</dbReference>
<dbReference type="GO" id="GO:0080044">
    <property type="term" value="F:quercetin 7-O-glucosyltransferase activity"/>
    <property type="evidence" value="ECO:0007669"/>
    <property type="project" value="TreeGrafter"/>
</dbReference>